<dbReference type="EC" id="2.7.1.39" evidence="3 13"/>
<dbReference type="GO" id="GO:0009088">
    <property type="term" value="P:threonine biosynthetic process"/>
    <property type="evidence" value="ECO:0007669"/>
    <property type="project" value="UniProtKB-UniRule"/>
</dbReference>
<comment type="similarity">
    <text evidence="2 13">Belongs to the GHMP kinase family. Homoserine kinase subfamily.</text>
</comment>
<dbReference type="Pfam" id="PF00288">
    <property type="entry name" value="GHMP_kinases_N"/>
    <property type="match status" value="1"/>
</dbReference>
<dbReference type="Pfam" id="PF08544">
    <property type="entry name" value="GHMP_kinases_C"/>
    <property type="match status" value="1"/>
</dbReference>
<evidence type="ECO:0000256" key="12">
    <source>
        <dbReference type="ARBA" id="ARBA00049954"/>
    </source>
</evidence>
<keyword evidence="5 13" id="KW-0028">Amino-acid biosynthesis</keyword>
<dbReference type="PANTHER" id="PTHR20861">
    <property type="entry name" value="HOMOSERINE/4-DIPHOSPHOCYTIDYL-2-C-METHYL-D-ERYTHRITOL KINASE"/>
    <property type="match status" value="1"/>
</dbReference>
<feature type="domain" description="GHMP kinase N-terminal" evidence="14">
    <location>
        <begin position="66"/>
        <end position="153"/>
    </location>
</feature>
<dbReference type="SUPFAM" id="SSF55060">
    <property type="entry name" value="GHMP Kinase, C-terminal domain"/>
    <property type="match status" value="1"/>
</dbReference>
<comment type="subcellular location">
    <subcellularLocation>
        <location evidence="13">Cytoplasm</location>
    </subcellularLocation>
</comment>
<evidence type="ECO:0000256" key="5">
    <source>
        <dbReference type="ARBA" id="ARBA00022605"/>
    </source>
</evidence>
<dbReference type="InterPro" id="IPR020568">
    <property type="entry name" value="Ribosomal_Su5_D2-typ_SF"/>
</dbReference>
<evidence type="ECO:0000256" key="13">
    <source>
        <dbReference type="HAMAP-Rule" id="MF_00384"/>
    </source>
</evidence>
<dbReference type="GO" id="GO:0005524">
    <property type="term" value="F:ATP binding"/>
    <property type="evidence" value="ECO:0007669"/>
    <property type="project" value="UniProtKB-UniRule"/>
</dbReference>
<dbReference type="RefSeq" id="WP_078761466.1">
    <property type="nucleotide sequence ID" value="NZ_FUWS01000005.1"/>
</dbReference>
<sequence length="326" mass="34973">MPRPRRTAVHVRTPATSANLGPGFDALGLALELYDEIEVRLRDDERVVVEVDGEGAGELPQDERHLVVRAMRETFEAAGERLPGLELRCRNRIPHGRGLGSSAAAIVAGVSAATTLLGGGDPETGELDRDRVFQLAADIEGHPDNVAPCVHGGFAIAWRGEKAWRVLSVPPSPRLRPVVCIPGERLSTERARGLLPTSVPHGDAAFSAGRAALLVAAVSGHPELLFEATEDRLHESYRAPAMPASAELIRTLRERDRLAAVVSGAGPTVLVLGHVPDADVETDRERRPVQNSDDLADSIQERTGTGWHIRPLRIDPAGVCISSPRS</sequence>
<evidence type="ECO:0000256" key="3">
    <source>
        <dbReference type="ARBA" id="ARBA00012078"/>
    </source>
</evidence>
<dbReference type="SUPFAM" id="SSF54211">
    <property type="entry name" value="Ribosomal protein S5 domain 2-like"/>
    <property type="match status" value="1"/>
</dbReference>
<dbReference type="GO" id="GO:0004413">
    <property type="term" value="F:homoserine kinase activity"/>
    <property type="evidence" value="ECO:0007669"/>
    <property type="project" value="UniProtKB-UniRule"/>
</dbReference>
<dbReference type="InterPro" id="IPR036554">
    <property type="entry name" value="GHMP_kinase_C_sf"/>
</dbReference>
<evidence type="ECO:0000313" key="16">
    <source>
        <dbReference type="EMBL" id="SKA00560.1"/>
    </source>
</evidence>
<evidence type="ECO:0000259" key="15">
    <source>
        <dbReference type="Pfam" id="PF08544"/>
    </source>
</evidence>
<comment type="catalytic activity">
    <reaction evidence="11 13">
        <text>L-homoserine + ATP = O-phospho-L-homoserine + ADP + H(+)</text>
        <dbReference type="Rhea" id="RHEA:13985"/>
        <dbReference type="ChEBI" id="CHEBI:15378"/>
        <dbReference type="ChEBI" id="CHEBI:30616"/>
        <dbReference type="ChEBI" id="CHEBI:57476"/>
        <dbReference type="ChEBI" id="CHEBI:57590"/>
        <dbReference type="ChEBI" id="CHEBI:456216"/>
        <dbReference type="EC" id="2.7.1.39"/>
    </reaction>
</comment>
<evidence type="ECO:0000256" key="8">
    <source>
        <dbReference type="ARBA" id="ARBA00022741"/>
    </source>
</evidence>
<proteinExistence type="inferred from homology"/>
<dbReference type="InterPro" id="IPR006204">
    <property type="entry name" value="GHMP_kinase_N_dom"/>
</dbReference>
<evidence type="ECO:0000256" key="6">
    <source>
        <dbReference type="ARBA" id="ARBA00022679"/>
    </source>
</evidence>
<evidence type="ECO:0000256" key="4">
    <source>
        <dbReference type="ARBA" id="ARBA00017858"/>
    </source>
</evidence>
<dbReference type="PIRSF" id="PIRSF000676">
    <property type="entry name" value="Homoser_kin"/>
    <property type="match status" value="1"/>
</dbReference>
<dbReference type="InterPro" id="IPR000870">
    <property type="entry name" value="Homoserine_kinase"/>
</dbReference>
<name>A0A1T4Q9T4_9ACTN</name>
<dbReference type="UniPathway" id="UPA00050">
    <property type="reaction ID" value="UER00064"/>
</dbReference>
<reference evidence="16 17" key="1">
    <citation type="submission" date="2017-02" db="EMBL/GenBank/DDBJ databases">
        <authorList>
            <person name="Peterson S.W."/>
        </authorList>
    </citation>
    <scope>NUCLEOTIDE SEQUENCE [LARGE SCALE GENOMIC DNA]</scope>
    <source>
        <strain evidence="16 17">DSM 45154</strain>
    </source>
</reference>
<dbReference type="PROSITE" id="PS00627">
    <property type="entry name" value="GHMP_KINASES_ATP"/>
    <property type="match status" value="1"/>
</dbReference>
<keyword evidence="6 13" id="KW-0808">Transferase</keyword>
<dbReference type="HAMAP" id="MF_00384">
    <property type="entry name" value="Homoser_kinase"/>
    <property type="match status" value="1"/>
</dbReference>
<comment type="pathway">
    <text evidence="1 13">Amino-acid biosynthesis; L-threonine biosynthesis; L-threonine from L-aspartate: step 4/5.</text>
</comment>
<keyword evidence="7 13" id="KW-0791">Threonine biosynthesis</keyword>
<dbReference type="InterPro" id="IPR013750">
    <property type="entry name" value="GHMP_kinase_C_dom"/>
</dbReference>
<dbReference type="InterPro" id="IPR006203">
    <property type="entry name" value="GHMP_knse_ATP-bd_CS"/>
</dbReference>
<accession>A0A1T4Q9T4</accession>
<keyword evidence="17" id="KW-1185">Reference proteome</keyword>
<dbReference type="Gene3D" id="3.30.230.10">
    <property type="match status" value="1"/>
</dbReference>
<evidence type="ECO:0000256" key="2">
    <source>
        <dbReference type="ARBA" id="ARBA00007370"/>
    </source>
</evidence>
<gene>
    <name evidence="13" type="primary">thrB</name>
    <name evidence="16" type="ORF">SAMN02745673_02118</name>
</gene>
<evidence type="ECO:0000256" key="7">
    <source>
        <dbReference type="ARBA" id="ARBA00022697"/>
    </source>
</evidence>
<dbReference type="PRINTS" id="PR00958">
    <property type="entry name" value="HOMSERKINASE"/>
</dbReference>
<evidence type="ECO:0000256" key="11">
    <source>
        <dbReference type="ARBA" id="ARBA00049375"/>
    </source>
</evidence>
<dbReference type="Proteomes" id="UP000190637">
    <property type="component" value="Unassembled WGS sequence"/>
</dbReference>
<keyword evidence="10 13" id="KW-0067">ATP-binding</keyword>
<organism evidence="16 17">
    <name type="scientific">Marinactinospora thermotolerans DSM 45154</name>
    <dbReference type="NCBI Taxonomy" id="1122192"/>
    <lineage>
        <taxon>Bacteria</taxon>
        <taxon>Bacillati</taxon>
        <taxon>Actinomycetota</taxon>
        <taxon>Actinomycetes</taxon>
        <taxon>Streptosporangiales</taxon>
        <taxon>Nocardiopsidaceae</taxon>
        <taxon>Marinactinospora</taxon>
    </lineage>
</organism>
<keyword evidence="13" id="KW-0963">Cytoplasm</keyword>
<protein>
    <recommendedName>
        <fullName evidence="4 13">Homoserine kinase</fullName>
        <shortName evidence="13">HK</shortName>
        <shortName evidence="13">HSK</shortName>
        <ecNumber evidence="3 13">2.7.1.39</ecNumber>
    </recommendedName>
</protein>
<evidence type="ECO:0000259" key="14">
    <source>
        <dbReference type="Pfam" id="PF00288"/>
    </source>
</evidence>
<evidence type="ECO:0000256" key="9">
    <source>
        <dbReference type="ARBA" id="ARBA00022777"/>
    </source>
</evidence>
<dbReference type="PANTHER" id="PTHR20861:SF1">
    <property type="entry name" value="HOMOSERINE KINASE"/>
    <property type="match status" value="1"/>
</dbReference>
<feature type="domain" description="GHMP kinase C-terminal" evidence="15">
    <location>
        <begin position="223"/>
        <end position="273"/>
    </location>
</feature>
<evidence type="ECO:0000313" key="17">
    <source>
        <dbReference type="Proteomes" id="UP000190637"/>
    </source>
</evidence>
<comment type="function">
    <text evidence="12 13">Catalyzes the ATP-dependent phosphorylation of L-homoserine to L-homoserine phosphate.</text>
</comment>
<dbReference type="OrthoDB" id="9769912at2"/>
<dbReference type="Gene3D" id="3.30.70.890">
    <property type="entry name" value="GHMP kinase, C-terminal domain"/>
    <property type="match status" value="1"/>
</dbReference>
<evidence type="ECO:0000256" key="10">
    <source>
        <dbReference type="ARBA" id="ARBA00022840"/>
    </source>
</evidence>
<keyword evidence="8 13" id="KW-0547">Nucleotide-binding</keyword>
<feature type="binding site" evidence="13">
    <location>
        <begin position="94"/>
        <end position="104"/>
    </location>
    <ligand>
        <name>ATP</name>
        <dbReference type="ChEBI" id="CHEBI:30616"/>
    </ligand>
</feature>
<dbReference type="NCBIfam" id="TIGR00191">
    <property type="entry name" value="thrB"/>
    <property type="match status" value="1"/>
</dbReference>
<evidence type="ECO:0000256" key="1">
    <source>
        <dbReference type="ARBA" id="ARBA00005015"/>
    </source>
</evidence>
<dbReference type="GO" id="GO:0005737">
    <property type="term" value="C:cytoplasm"/>
    <property type="evidence" value="ECO:0007669"/>
    <property type="project" value="UniProtKB-SubCell"/>
</dbReference>
<dbReference type="InterPro" id="IPR014721">
    <property type="entry name" value="Ribsml_uS5_D2-typ_fold_subgr"/>
</dbReference>
<dbReference type="STRING" id="1122192.SAMN02745673_02118"/>
<dbReference type="EMBL" id="FUWS01000005">
    <property type="protein sequence ID" value="SKA00560.1"/>
    <property type="molecule type" value="Genomic_DNA"/>
</dbReference>
<dbReference type="AlphaFoldDB" id="A0A1T4Q9T4"/>
<keyword evidence="9 13" id="KW-0418">Kinase</keyword>